<sequence>MPNHPKPVILTIIDGWGIAPAGPGNAITQAKTPNMQALWASYVRTQLIAHGESVGLPKREPGNTETGHLNLGAGRIVYQDLPRINISIADGTFFQNPNLLAAANHAKKNKSSLHIMGLVGGGGVHSDLSHLFALLRLFHEQSVPGVFIHIFTDGRDSPPTASMTYIQQIQTVIAREGIGQIASVMGRYYAMDRDFRWDRTSKAYFCLTAGRGKTAPNIKEAISMAYAAKETDEFISPTVITNSQNQPVTLIRDHDAVVFSNFRIDRPRQLTKSFVLPDFEKSANFAAFDPYTVKYYQKHELDSKHLAKQKPFDRGNAISDLYFVTMTEYEKNLPVHTAFPPQPVDNPLARVISDNNLRQLHVAESEKERFVTYYFNGLREDPFPGEEHSIIPSPKVPTYDKKPEMSAREITAKLISEVATGQYDFIVVNFANPDMVAHTGNIKATISACELVDNCIGELANTIIPSGGVLVITADHGNAEEMINPTTQSSDTEHNANPVPLIIAGLNFRIAHQVPQGILADVAPTVLSLLQIPTPVSMIGRNLLSDIPNINQ</sequence>
<dbReference type="InterPro" id="IPR017850">
    <property type="entry name" value="Alkaline_phosphatase_core_sf"/>
</dbReference>
<evidence type="ECO:0000313" key="17">
    <source>
        <dbReference type="Proteomes" id="UP000177080"/>
    </source>
</evidence>
<proteinExistence type="inferred from homology"/>
<feature type="binding site" evidence="10 12">
    <location>
        <position position="193"/>
    </location>
    <ligand>
        <name>substrate</name>
    </ligand>
</feature>
<comment type="caution">
    <text evidence="10">Lacks conserved residue(s) required for the propagation of feature annotation.</text>
</comment>
<keyword evidence="6 13" id="KW-0479">Metal-binding</keyword>
<dbReference type="PANTHER" id="PTHR31637">
    <property type="entry name" value="2,3-BISPHOSPHOGLYCERATE-INDEPENDENT PHOSPHOGLYCERATE MUTASE"/>
    <property type="match status" value="1"/>
</dbReference>
<dbReference type="FunFam" id="3.40.1450.10:FF:000002">
    <property type="entry name" value="2,3-bisphosphoglycerate-independent phosphoglycerate mutase"/>
    <property type="match status" value="1"/>
</dbReference>
<reference evidence="16 17" key="1">
    <citation type="journal article" date="2016" name="Nat. Commun.">
        <title>Thousands of microbial genomes shed light on interconnected biogeochemical processes in an aquifer system.</title>
        <authorList>
            <person name="Anantharaman K."/>
            <person name="Brown C.T."/>
            <person name="Hug L.A."/>
            <person name="Sharon I."/>
            <person name="Castelle C.J."/>
            <person name="Probst A.J."/>
            <person name="Thomas B.C."/>
            <person name="Singh A."/>
            <person name="Wilkins M.J."/>
            <person name="Karaoz U."/>
            <person name="Brodie E.L."/>
            <person name="Williams K.H."/>
            <person name="Hubbard S.S."/>
            <person name="Banfield J.F."/>
        </authorList>
    </citation>
    <scope>NUCLEOTIDE SEQUENCE [LARGE SCALE GENOMIC DNA]</scope>
</reference>
<dbReference type="GO" id="GO:0030145">
    <property type="term" value="F:manganese ion binding"/>
    <property type="evidence" value="ECO:0007669"/>
    <property type="project" value="InterPro"/>
</dbReference>
<dbReference type="GO" id="GO:0006007">
    <property type="term" value="P:glucose catabolic process"/>
    <property type="evidence" value="ECO:0007669"/>
    <property type="project" value="InterPro"/>
</dbReference>
<feature type="binding site" evidence="10 12">
    <location>
        <begin position="155"/>
        <end position="156"/>
    </location>
    <ligand>
        <name>substrate</name>
    </ligand>
</feature>
<evidence type="ECO:0000313" key="16">
    <source>
        <dbReference type="EMBL" id="OGD03895.1"/>
    </source>
</evidence>
<evidence type="ECO:0000256" key="1">
    <source>
        <dbReference type="ARBA" id="ARBA00000370"/>
    </source>
</evidence>
<evidence type="ECO:0000256" key="12">
    <source>
        <dbReference type="PIRSR" id="PIRSR001492-2"/>
    </source>
</evidence>
<evidence type="ECO:0000256" key="11">
    <source>
        <dbReference type="NCBIfam" id="TIGR01307"/>
    </source>
</evidence>
<comment type="subunit">
    <text evidence="10">Monomer.</text>
</comment>
<dbReference type="SUPFAM" id="SSF64158">
    <property type="entry name" value="2,3-Bisphosphoglycerate-independent phosphoglycerate mutase, substrate-binding domain"/>
    <property type="match status" value="1"/>
</dbReference>
<comment type="similarity">
    <text evidence="5 10">Belongs to the BPG-independent phosphoglycerate mutase family.</text>
</comment>
<comment type="function">
    <text evidence="3 10">Catalyzes the interconversion of 2-phosphoglycerate and 3-phosphoglycerate.</text>
</comment>
<evidence type="ECO:0000256" key="4">
    <source>
        <dbReference type="ARBA" id="ARBA00004798"/>
    </source>
</evidence>
<evidence type="ECO:0000259" key="15">
    <source>
        <dbReference type="Pfam" id="PF06415"/>
    </source>
</evidence>
<feature type="binding site" evidence="13">
    <location>
        <position position="434"/>
    </location>
    <ligand>
        <name>Mn(2+)</name>
        <dbReference type="ChEBI" id="CHEBI:29035"/>
        <label>1</label>
    </ligand>
</feature>
<feature type="binding site" evidence="13">
    <location>
        <position position="494"/>
    </location>
    <ligand>
        <name>Mn(2+)</name>
        <dbReference type="ChEBI" id="CHEBI:29035"/>
        <label>1</label>
    </ligand>
</feature>
<dbReference type="Proteomes" id="UP000177080">
    <property type="component" value="Unassembled WGS sequence"/>
</dbReference>
<dbReference type="STRING" id="1797259.A2989_04310"/>
<feature type="domain" description="Metalloenzyme" evidence="14">
    <location>
        <begin position="6"/>
        <end position="532"/>
    </location>
</feature>
<feature type="binding site" evidence="10 12">
    <location>
        <position position="367"/>
    </location>
    <ligand>
        <name>substrate</name>
    </ligand>
</feature>
<evidence type="ECO:0000256" key="13">
    <source>
        <dbReference type="PIRSR" id="PIRSR001492-3"/>
    </source>
</evidence>
<dbReference type="HAMAP" id="MF_01038">
    <property type="entry name" value="GpmI"/>
    <property type="match status" value="1"/>
</dbReference>
<feature type="binding site" evidence="13">
    <location>
        <position position="475"/>
    </location>
    <ligand>
        <name>Mn(2+)</name>
        <dbReference type="ChEBI" id="CHEBI:29035"/>
        <label>2</label>
    </ligand>
</feature>
<comment type="cofactor">
    <cofactor evidence="2">
        <name>Mn(2+)</name>
        <dbReference type="ChEBI" id="CHEBI:29035"/>
    </cofactor>
</comment>
<evidence type="ECO:0000256" key="5">
    <source>
        <dbReference type="ARBA" id="ARBA00008819"/>
    </source>
</evidence>
<accession>A0A1F4ZCH6</accession>
<evidence type="ECO:0000259" key="14">
    <source>
        <dbReference type="Pfam" id="PF01676"/>
    </source>
</evidence>
<dbReference type="Gene3D" id="3.40.1450.10">
    <property type="entry name" value="BPG-independent phosphoglycerate mutase, domain B"/>
    <property type="match status" value="1"/>
</dbReference>
<feature type="binding site" evidence="10 12">
    <location>
        <begin position="263"/>
        <end position="266"/>
    </location>
    <ligand>
        <name>substrate</name>
    </ligand>
</feature>
<dbReference type="NCBIfam" id="TIGR01307">
    <property type="entry name" value="pgm_bpd_ind"/>
    <property type="match status" value="1"/>
</dbReference>
<organism evidence="16 17">
    <name type="scientific">Candidatus Amesbacteria bacterium RIFCSPLOWO2_01_FULL_48_25</name>
    <dbReference type="NCBI Taxonomy" id="1797259"/>
    <lineage>
        <taxon>Bacteria</taxon>
        <taxon>Candidatus Amesiibacteriota</taxon>
    </lineage>
</organism>
<evidence type="ECO:0000256" key="10">
    <source>
        <dbReference type="HAMAP-Rule" id="MF_01038"/>
    </source>
</evidence>
<gene>
    <name evidence="10" type="primary">gpmI</name>
    <name evidence="16" type="ORF">A2989_04310</name>
</gene>
<keyword evidence="9 10" id="KW-0413">Isomerase</keyword>
<dbReference type="Pfam" id="PF01676">
    <property type="entry name" value="Metalloenzyme"/>
    <property type="match status" value="1"/>
</dbReference>
<keyword evidence="7 10" id="KW-0324">Glycolysis</keyword>
<feature type="binding site" evidence="13">
    <location>
        <position position="438"/>
    </location>
    <ligand>
        <name>Mn(2+)</name>
        <dbReference type="ChEBI" id="CHEBI:29035"/>
        <label>1</label>
    </ligand>
</feature>
<dbReference type="InterPro" id="IPR006124">
    <property type="entry name" value="Metalloenzyme"/>
</dbReference>
<feature type="binding site" evidence="10 12">
    <location>
        <position position="187"/>
    </location>
    <ligand>
        <name>substrate</name>
    </ligand>
</feature>
<dbReference type="CDD" id="cd16010">
    <property type="entry name" value="iPGM"/>
    <property type="match status" value="1"/>
</dbReference>
<evidence type="ECO:0000256" key="9">
    <source>
        <dbReference type="ARBA" id="ARBA00023235"/>
    </source>
</evidence>
<dbReference type="PANTHER" id="PTHR31637:SF0">
    <property type="entry name" value="2,3-BISPHOSPHOGLYCERATE-INDEPENDENT PHOSPHOGLYCERATE MUTASE"/>
    <property type="match status" value="1"/>
</dbReference>
<feature type="binding site" evidence="13">
    <location>
        <position position="14"/>
    </location>
    <ligand>
        <name>Mn(2+)</name>
        <dbReference type="ChEBI" id="CHEBI:29035"/>
        <label>2</label>
    </ligand>
</feature>
<comment type="pathway">
    <text evidence="4 10">Carbohydrate degradation; glycolysis; pyruvate from D-glyceraldehyde 3-phosphate: step 3/5.</text>
</comment>
<evidence type="ECO:0000256" key="7">
    <source>
        <dbReference type="ARBA" id="ARBA00023152"/>
    </source>
</evidence>
<dbReference type="GO" id="GO:0006096">
    <property type="term" value="P:glycolytic process"/>
    <property type="evidence" value="ECO:0007669"/>
    <property type="project" value="UniProtKB-UniRule"/>
</dbReference>
<evidence type="ECO:0000256" key="6">
    <source>
        <dbReference type="ARBA" id="ARBA00022723"/>
    </source>
</evidence>
<dbReference type="UniPathway" id="UPA00109">
    <property type="reaction ID" value="UER00186"/>
</dbReference>
<dbReference type="GO" id="GO:0005829">
    <property type="term" value="C:cytosol"/>
    <property type="evidence" value="ECO:0007669"/>
    <property type="project" value="TreeGrafter"/>
</dbReference>
<dbReference type="InterPro" id="IPR005995">
    <property type="entry name" value="Pgm_bpd_ind"/>
</dbReference>
<dbReference type="InterPro" id="IPR036646">
    <property type="entry name" value="PGAM_B_sf"/>
</dbReference>
<dbReference type="AlphaFoldDB" id="A0A1F4ZCH6"/>
<dbReference type="EC" id="5.4.2.12" evidence="10 11"/>
<dbReference type="EMBL" id="MEXN01000004">
    <property type="protein sequence ID" value="OGD03895.1"/>
    <property type="molecule type" value="Genomic_DNA"/>
</dbReference>
<dbReference type="GO" id="GO:0004619">
    <property type="term" value="F:phosphoglycerate mutase activity"/>
    <property type="evidence" value="ECO:0007669"/>
    <property type="project" value="UniProtKB-UniRule"/>
</dbReference>
<dbReference type="InterPro" id="IPR011258">
    <property type="entry name" value="BPG-indep_PGM_N"/>
</dbReference>
<dbReference type="SUPFAM" id="SSF53649">
    <property type="entry name" value="Alkaline phosphatase-like"/>
    <property type="match status" value="1"/>
</dbReference>
<evidence type="ECO:0000256" key="3">
    <source>
        <dbReference type="ARBA" id="ARBA00002315"/>
    </source>
</evidence>
<dbReference type="Pfam" id="PF06415">
    <property type="entry name" value="iPGM_N"/>
    <property type="match status" value="1"/>
</dbReference>
<comment type="caution">
    <text evidence="16">The sequence shown here is derived from an EMBL/GenBank/DDBJ whole genome shotgun (WGS) entry which is preliminary data.</text>
</comment>
<dbReference type="PIRSF" id="PIRSF001492">
    <property type="entry name" value="IPGAM"/>
    <property type="match status" value="1"/>
</dbReference>
<name>A0A1F4ZCH6_9BACT</name>
<feature type="domain" description="BPG-independent PGAM N-terminal" evidence="15">
    <location>
        <begin position="84"/>
        <end position="331"/>
    </location>
</feature>
<evidence type="ECO:0000256" key="8">
    <source>
        <dbReference type="ARBA" id="ARBA00023211"/>
    </source>
</evidence>
<keyword evidence="8 13" id="KW-0464">Manganese</keyword>
<protein>
    <recommendedName>
        <fullName evidence="10 11">2,3-bisphosphoglycerate-independent phosphoglycerate mutase</fullName>
        <shortName evidence="10">BPG-independent PGAM</shortName>
        <shortName evidence="10">Phosphoglyceromutase</shortName>
        <shortName evidence="10">iPGM</shortName>
        <ecNumber evidence="10 11">5.4.2.12</ecNumber>
    </recommendedName>
</protein>
<dbReference type="Gene3D" id="3.40.720.10">
    <property type="entry name" value="Alkaline Phosphatase, subunit A"/>
    <property type="match status" value="1"/>
</dbReference>
<feature type="binding site" evidence="13">
    <location>
        <position position="476"/>
    </location>
    <ligand>
        <name>Mn(2+)</name>
        <dbReference type="ChEBI" id="CHEBI:29035"/>
        <label>2</label>
    </ligand>
</feature>
<feature type="binding site" evidence="10 12">
    <location>
        <position position="125"/>
    </location>
    <ligand>
        <name>substrate</name>
    </ligand>
</feature>
<evidence type="ECO:0000256" key="2">
    <source>
        <dbReference type="ARBA" id="ARBA00001936"/>
    </source>
</evidence>
<comment type="catalytic activity">
    <reaction evidence="1 10">
        <text>(2R)-2-phosphoglycerate = (2R)-3-phosphoglycerate</text>
        <dbReference type="Rhea" id="RHEA:15901"/>
        <dbReference type="ChEBI" id="CHEBI:58272"/>
        <dbReference type="ChEBI" id="CHEBI:58289"/>
        <dbReference type="EC" id="5.4.2.12"/>
    </reaction>
</comment>